<evidence type="ECO:0000256" key="3">
    <source>
        <dbReference type="ARBA" id="ARBA00022448"/>
    </source>
</evidence>
<dbReference type="Pfam" id="PF00875">
    <property type="entry name" value="DNA_photolyase"/>
    <property type="match status" value="2"/>
</dbReference>
<evidence type="ECO:0000313" key="11">
    <source>
        <dbReference type="EMBL" id="RRT57672.1"/>
    </source>
</evidence>
<dbReference type="GO" id="GO:0000325">
    <property type="term" value="C:plant-type vacuole"/>
    <property type="evidence" value="ECO:0007669"/>
    <property type="project" value="TreeGrafter"/>
</dbReference>
<keyword evidence="7" id="KW-1278">Translocase</keyword>
<dbReference type="InterPro" id="IPR036155">
    <property type="entry name" value="Crypto/Photolyase_N_sf"/>
</dbReference>
<dbReference type="PROSITE" id="PS00152">
    <property type="entry name" value="ATPASE_ALPHA_BETA"/>
    <property type="match status" value="1"/>
</dbReference>
<accession>A0A426Z128</accession>
<evidence type="ECO:0000256" key="2">
    <source>
        <dbReference type="ARBA" id="ARBA00012473"/>
    </source>
</evidence>
<dbReference type="AlphaFoldDB" id="A0A426Z128"/>
<dbReference type="Gene3D" id="3.40.50.300">
    <property type="entry name" value="P-loop containing nucleotide triphosphate hydrolases"/>
    <property type="match status" value="1"/>
</dbReference>
<keyword evidence="6" id="KW-0067">ATP-binding</keyword>
<comment type="catalytic activity">
    <reaction evidence="9">
        <text>ATP + H2O + 4 H(+)(in) = ADP + phosphate + 5 H(+)(out)</text>
        <dbReference type="Rhea" id="RHEA:57720"/>
        <dbReference type="ChEBI" id="CHEBI:15377"/>
        <dbReference type="ChEBI" id="CHEBI:15378"/>
        <dbReference type="ChEBI" id="CHEBI:30616"/>
        <dbReference type="ChEBI" id="CHEBI:43474"/>
        <dbReference type="ChEBI" id="CHEBI:456216"/>
        <dbReference type="EC" id="7.1.2.2"/>
    </reaction>
</comment>
<dbReference type="PANTHER" id="PTHR43607:SF1">
    <property type="entry name" value="H(+)-TRANSPORTING TWO-SECTOR ATPASE"/>
    <property type="match status" value="1"/>
</dbReference>
<dbReference type="SUPFAM" id="SSF52540">
    <property type="entry name" value="P-loop containing nucleoside triphosphate hydrolases"/>
    <property type="match status" value="1"/>
</dbReference>
<dbReference type="SUPFAM" id="SSF47917">
    <property type="entry name" value="C-terminal domain of alpha and beta subunits of F1 ATP synthase"/>
    <property type="match status" value="1"/>
</dbReference>
<evidence type="ECO:0000256" key="5">
    <source>
        <dbReference type="ARBA" id="ARBA00022781"/>
    </source>
</evidence>
<comment type="caution">
    <text evidence="11">The sequence shown here is derived from an EMBL/GenBank/DDBJ whole genome shotgun (WGS) entry which is preliminary data.</text>
</comment>
<dbReference type="Proteomes" id="UP000287651">
    <property type="component" value="Unassembled WGS sequence"/>
</dbReference>
<dbReference type="InterPro" id="IPR014729">
    <property type="entry name" value="Rossmann-like_a/b/a_fold"/>
</dbReference>
<dbReference type="Gene3D" id="3.40.50.620">
    <property type="entry name" value="HUPs"/>
    <property type="match status" value="2"/>
</dbReference>
<name>A0A426Z128_ENSVE</name>
<dbReference type="InterPro" id="IPR055190">
    <property type="entry name" value="ATP-synt_VA_C"/>
</dbReference>
<evidence type="ECO:0000313" key="12">
    <source>
        <dbReference type="Proteomes" id="UP000287651"/>
    </source>
</evidence>
<dbReference type="CDD" id="cd18111">
    <property type="entry name" value="ATP-synt_V_A-type_alpha_C"/>
    <property type="match status" value="1"/>
</dbReference>
<dbReference type="GO" id="GO:0046961">
    <property type="term" value="F:proton-transporting ATPase activity, rotational mechanism"/>
    <property type="evidence" value="ECO:0007669"/>
    <property type="project" value="InterPro"/>
</dbReference>
<protein>
    <recommendedName>
        <fullName evidence="2">H(+)-transporting two-sector ATPase</fullName>
        <ecNumber evidence="2">7.1.2.2</ecNumber>
    </recommendedName>
</protein>
<proteinExistence type="inferred from homology"/>
<dbReference type="InterPro" id="IPR000194">
    <property type="entry name" value="ATPase_F1/V1/A1_a/bsu_nucl-bd"/>
</dbReference>
<dbReference type="Pfam" id="PF00006">
    <property type="entry name" value="ATP-synt_ab"/>
    <property type="match status" value="1"/>
</dbReference>
<dbReference type="GO" id="GO:0005524">
    <property type="term" value="F:ATP binding"/>
    <property type="evidence" value="ECO:0007669"/>
    <property type="project" value="UniProtKB-KW"/>
</dbReference>
<reference evidence="11 12" key="1">
    <citation type="journal article" date="2014" name="Agronomy (Basel)">
        <title>A Draft Genome Sequence for Ensete ventricosum, the Drought-Tolerant Tree Against Hunger.</title>
        <authorList>
            <person name="Harrison J."/>
            <person name="Moore K.A."/>
            <person name="Paszkiewicz K."/>
            <person name="Jones T."/>
            <person name="Grant M."/>
            <person name="Ambacheew D."/>
            <person name="Muzemil S."/>
            <person name="Studholme D.J."/>
        </authorList>
    </citation>
    <scope>NUCLEOTIDE SEQUENCE [LARGE SCALE GENOMIC DNA]</scope>
</reference>
<dbReference type="Gene3D" id="1.10.1140.10">
    <property type="entry name" value="Bovine Mitochondrial F1-atpase, Atp Synthase Beta Chain, Chain D, domain 3"/>
    <property type="match status" value="1"/>
</dbReference>
<keyword evidence="4" id="KW-0547">Nucleotide-binding</keyword>
<evidence type="ECO:0000256" key="9">
    <source>
        <dbReference type="ARBA" id="ARBA00048383"/>
    </source>
</evidence>
<evidence type="ECO:0000256" key="6">
    <source>
        <dbReference type="ARBA" id="ARBA00022840"/>
    </source>
</evidence>
<dbReference type="InterPro" id="IPR027417">
    <property type="entry name" value="P-loop_NTPase"/>
</dbReference>
<dbReference type="Pfam" id="PF22919">
    <property type="entry name" value="ATP-synt_VA_C"/>
    <property type="match status" value="1"/>
</dbReference>
<feature type="domain" description="Photolyase/cryptochrome alpha/beta" evidence="10">
    <location>
        <begin position="245"/>
        <end position="382"/>
    </location>
</feature>
<evidence type="ECO:0000256" key="7">
    <source>
        <dbReference type="ARBA" id="ARBA00022967"/>
    </source>
</evidence>
<dbReference type="GO" id="GO:0046034">
    <property type="term" value="P:ATP metabolic process"/>
    <property type="evidence" value="ECO:0007669"/>
    <property type="project" value="InterPro"/>
</dbReference>
<evidence type="ECO:0000256" key="1">
    <source>
        <dbReference type="ARBA" id="ARBA00008936"/>
    </source>
</evidence>
<dbReference type="InterPro" id="IPR006050">
    <property type="entry name" value="DNA_photolyase_N"/>
</dbReference>
<feature type="non-terminal residue" evidence="11">
    <location>
        <position position="1"/>
    </location>
</feature>
<organism evidence="11 12">
    <name type="scientific">Ensete ventricosum</name>
    <name type="common">Abyssinian banana</name>
    <name type="synonym">Musa ensete</name>
    <dbReference type="NCBI Taxonomy" id="4639"/>
    <lineage>
        <taxon>Eukaryota</taxon>
        <taxon>Viridiplantae</taxon>
        <taxon>Streptophyta</taxon>
        <taxon>Embryophyta</taxon>
        <taxon>Tracheophyta</taxon>
        <taxon>Spermatophyta</taxon>
        <taxon>Magnoliopsida</taxon>
        <taxon>Liliopsida</taxon>
        <taxon>Zingiberales</taxon>
        <taxon>Musaceae</taxon>
        <taxon>Ensete</taxon>
    </lineage>
</organism>
<evidence type="ECO:0000256" key="4">
    <source>
        <dbReference type="ARBA" id="ARBA00022741"/>
    </source>
</evidence>
<evidence type="ECO:0000259" key="10">
    <source>
        <dbReference type="PROSITE" id="PS51645"/>
    </source>
</evidence>
<evidence type="ECO:0000256" key="8">
    <source>
        <dbReference type="ARBA" id="ARBA00023065"/>
    </source>
</evidence>
<dbReference type="PANTHER" id="PTHR43607">
    <property type="entry name" value="V-TYPE PROTON ATPASE CATALYTIC SUBUNIT A"/>
    <property type="match status" value="1"/>
</dbReference>
<sequence length="382" mass="42171">SFYERAGKVKCLGGPDRTGSVTIVGAVSPPGGDFSDPVTSATLGIVQVFWGLDKKLAQRKHFPSVNWLISYSKYSKLVGKDALAETDKIILETAKLLREDYLAQNAFTPNFYRPKSRHVITFPETHVARRPRFPSFPSAISLALSKPKSTKAMTSIIRASSSSSPSFFPSKLPSFHSKPAPNSPIFDLRLLMSTVANPSPRGTEDRQLAARCHAVPGLSADEVVAASDEAFGRHSSPSLKRSGSGVAIMWFRNDLRLMDNEALVRAWAASQSVLPVYCVDPRNFGATHYFGFPKTGGLSKPNKIFYVLLGFDSYCLYVTECSSVPRFPLFVALRAQFLIECLEDLQKNLMKRGLNLLVRFGKPEDILPSIARAFSAHTVKWF</sequence>
<dbReference type="InterPro" id="IPR020003">
    <property type="entry name" value="ATPase_a/bsu_AS"/>
</dbReference>
<dbReference type="EMBL" id="AMZH03009056">
    <property type="protein sequence ID" value="RRT57672.1"/>
    <property type="molecule type" value="Genomic_DNA"/>
</dbReference>
<keyword evidence="3" id="KW-0813">Transport</keyword>
<dbReference type="InterPro" id="IPR024034">
    <property type="entry name" value="ATPase_F1/V1_b/a_C"/>
</dbReference>
<comment type="similarity">
    <text evidence="1">Belongs to the ATPase alpha/beta chains family.</text>
</comment>
<dbReference type="PROSITE" id="PS51645">
    <property type="entry name" value="PHR_CRY_ALPHA_BETA"/>
    <property type="match status" value="1"/>
</dbReference>
<keyword evidence="8" id="KW-0406">Ion transport</keyword>
<dbReference type="InterPro" id="IPR022878">
    <property type="entry name" value="V-ATPase_asu"/>
</dbReference>
<gene>
    <name evidence="11" type="ORF">B296_00025667</name>
</gene>
<dbReference type="EC" id="7.1.2.2" evidence="2"/>
<keyword evidence="5" id="KW-0375">Hydrogen ion transport</keyword>
<dbReference type="SUPFAM" id="SSF52425">
    <property type="entry name" value="Cryptochrome/photolyase, N-terminal domain"/>
    <property type="match status" value="1"/>
</dbReference>